<evidence type="ECO:0000313" key="2">
    <source>
        <dbReference type="Proteomes" id="UP000249396"/>
    </source>
</evidence>
<dbReference type="Proteomes" id="UP000249396">
    <property type="component" value="Unassembled WGS sequence"/>
</dbReference>
<protein>
    <submittedName>
        <fullName evidence="1">Uncharacterized protein</fullName>
    </submittedName>
</protein>
<reference evidence="1 2" key="1">
    <citation type="journal article" date="2018" name="Aquat. Microb. Ecol.">
        <title>Gammaproteobacterial methanotrophs dominate.</title>
        <authorList>
            <person name="Rissanen A.J."/>
            <person name="Saarenheimo J."/>
            <person name="Tiirola M."/>
            <person name="Peura S."/>
            <person name="Aalto S.L."/>
            <person name="Karvinen A."/>
            <person name="Nykanen H."/>
        </authorList>
    </citation>
    <scope>NUCLEOTIDE SEQUENCE [LARGE SCALE GENOMIC DNA]</scope>
    <source>
        <strain evidence="1">AMbin10</strain>
    </source>
</reference>
<dbReference type="AlphaFoldDB" id="A0A2W4RKW1"/>
<proteinExistence type="predicted"/>
<gene>
    <name evidence="1" type="ORF">DM484_02860</name>
</gene>
<sequence>MSLCVPFRKGSLLIPTGSCQHLHIICNDPVFYPALAKECFLAVNISSIDPIIQYDTTCILKDGDHPFIKHDSYVYYRKADIFGATTTERMVAEGDISLHDPFCDVVFEKILAGFYQSNEVRPKILKFFQKYCTHSE</sequence>
<organism evidence="1 2">
    <name type="scientific">Candidatus Methylumidiphilus alinenensis</name>
    <dbReference type="NCBI Taxonomy" id="2202197"/>
    <lineage>
        <taxon>Bacteria</taxon>
        <taxon>Pseudomonadati</taxon>
        <taxon>Pseudomonadota</taxon>
        <taxon>Gammaproteobacteria</taxon>
        <taxon>Methylococcales</taxon>
        <taxon>Candidatus Methylumidiphilus</taxon>
    </lineage>
</organism>
<name>A0A2W4RKW1_9GAMM</name>
<comment type="caution">
    <text evidence="1">The sequence shown here is derived from an EMBL/GenBank/DDBJ whole genome shotgun (WGS) entry which is preliminary data.</text>
</comment>
<dbReference type="EMBL" id="QJPH01000154">
    <property type="protein sequence ID" value="PZN84432.1"/>
    <property type="molecule type" value="Genomic_DNA"/>
</dbReference>
<accession>A0A2W4RKW1</accession>
<evidence type="ECO:0000313" key="1">
    <source>
        <dbReference type="EMBL" id="PZN84432.1"/>
    </source>
</evidence>